<dbReference type="CDD" id="cd02883">
    <property type="entry name" value="NUDIX_Hydrolase"/>
    <property type="match status" value="1"/>
</dbReference>
<protein>
    <submittedName>
        <fullName evidence="4">DNA mismatch repair protein MutT</fullName>
    </submittedName>
</protein>
<keyword evidence="2" id="KW-0378">Hydrolase</keyword>
<evidence type="ECO:0000256" key="2">
    <source>
        <dbReference type="ARBA" id="ARBA00022801"/>
    </source>
</evidence>
<dbReference type="InterPro" id="IPR000086">
    <property type="entry name" value="NUDIX_hydrolase_dom"/>
</dbReference>
<dbReference type="Pfam" id="PF00293">
    <property type="entry name" value="NUDIX"/>
    <property type="match status" value="1"/>
</dbReference>
<dbReference type="PANTHER" id="PTHR43046:SF15">
    <property type="entry name" value="MUTT_NUDIX FAMILY PROTEIN"/>
    <property type="match status" value="1"/>
</dbReference>
<name>A0A2T3J901_9GAMM</name>
<dbReference type="SUPFAM" id="SSF55811">
    <property type="entry name" value="Nudix"/>
    <property type="match status" value="1"/>
</dbReference>
<dbReference type="GO" id="GO:0016787">
    <property type="term" value="F:hydrolase activity"/>
    <property type="evidence" value="ECO:0007669"/>
    <property type="project" value="UniProtKB-KW"/>
</dbReference>
<comment type="cofactor">
    <cofactor evidence="1">
        <name>Mg(2+)</name>
        <dbReference type="ChEBI" id="CHEBI:18420"/>
    </cofactor>
</comment>
<dbReference type="InterPro" id="IPR020084">
    <property type="entry name" value="NUDIX_hydrolase_CS"/>
</dbReference>
<dbReference type="Proteomes" id="UP000240987">
    <property type="component" value="Unassembled WGS sequence"/>
</dbReference>
<evidence type="ECO:0000256" key="1">
    <source>
        <dbReference type="ARBA" id="ARBA00001946"/>
    </source>
</evidence>
<evidence type="ECO:0000313" key="5">
    <source>
        <dbReference type="Proteomes" id="UP000240987"/>
    </source>
</evidence>
<dbReference type="PANTHER" id="PTHR43046">
    <property type="entry name" value="GDP-MANNOSE MANNOSYL HYDROLASE"/>
    <property type="match status" value="1"/>
</dbReference>
<dbReference type="InterPro" id="IPR015797">
    <property type="entry name" value="NUDIX_hydrolase-like_dom_sf"/>
</dbReference>
<dbReference type="OrthoDB" id="9804442at2"/>
<evidence type="ECO:0000259" key="3">
    <source>
        <dbReference type="PROSITE" id="PS51462"/>
    </source>
</evidence>
<dbReference type="PROSITE" id="PS51462">
    <property type="entry name" value="NUDIX"/>
    <property type="match status" value="1"/>
</dbReference>
<reference evidence="4 5" key="1">
    <citation type="submission" date="2018-01" db="EMBL/GenBank/DDBJ databases">
        <title>Whole genome sequencing of Histamine producing bacteria.</title>
        <authorList>
            <person name="Butler K."/>
        </authorList>
    </citation>
    <scope>NUCLEOTIDE SEQUENCE [LARGE SCALE GENOMIC DNA]</scope>
    <source>
        <strain evidence="4 5">JCM 12947</strain>
    </source>
</reference>
<dbReference type="PROSITE" id="PS00893">
    <property type="entry name" value="NUDIX_BOX"/>
    <property type="match status" value="1"/>
</dbReference>
<feature type="domain" description="Nudix hydrolase" evidence="3">
    <location>
        <begin position="26"/>
        <end position="161"/>
    </location>
</feature>
<dbReference type="AlphaFoldDB" id="A0A2T3J901"/>
<dbReference type="EMBL" id="PYMJ01000033">
    <property type="protein sequence ID" value="PSU45284.1"/>
    <property type="molecule type" value="Genomic_DNA"/>
</dbReference>
<comment type="caution">
    <text evidence="4">The sequence shown here is derived from an EMBL/GenBank/DDBJ whole genome shotgun (WGS) entry which is preliminary data.</text>
</comment>
<evidence type="ECO:0000313" key="4">
    <source>
        <dbReference type="EMBL" id="PSU45284.1"/>
    </source>
</evidence>
<sequence length="190" mass="21568">MPLLQAMRLLKSSVHPDIAGLDGTVFHRKAARGIILDGENILMLYTARYHDYTLPGGGIDDGEDAIMGLIRELQEETGAQNIRDIRAFGIYEEYRPWHKPEFDVVHMESYCFVCTIDAELGETRFEDYEINNGMKPVWMNIHEAIAHNEETIANSDKKGMSIERETFLLKLIVEELLPSPALTSELKKAS</sequence>
<accession>A0A2T3J901</accession>
<proteinExistence type="predicted"/>
<gene>
    <name evidence="4" type="ORF">C9J12_23555</name>
</gene>
<dbReference type="Gene3D" id="3.90.79.10">
    <property type="entry name" value="Nucleoside Triphosphate Pyrophosphohydrolase"/>
    <property type="match status" value="1"/>
</dbReference>
<keyword evidence="5" id="KW-1185">Reference proteome</keyword>
<organism evidence="4 5">
    <name type="scientific">Photobacterium frigidiphilum</name>
    <dbReference type="NCBI Taxonomy" id="264736"/>
    <lineage>
        <taxon>Bacteria</taxon>
        <taxon>Pseudomonadati</taxon>
        <taxon>Pseudomonadota</taxon>
        <taxon>Gammaproteobacteria</taxon>
        <taxon>Vibrionales</taxon>
        <taxon>Vibrionaceae</taxon>
        <taxon>Photobacterium</taxon>
    </lineage>
</organism>